<gene>
    <name evidence="2" type="ORF">AB1Y20_008184</name>
</gene>
<organism evidence="2 3">
    <name type="scientific">Prymnesium parvum</name>
    <name type="common">Toxic golden alga</name>
    <dbReference type="NCBI Taxonomy" id="97485"/>
    <lineage>
        <taxon>Eukaryota</taxon>
        <taxon>Haptista</taxon>
        <taxon>Haptophyta</taxon>
        <taxon>Prymnesiophyceae</taxon>
        <taxon>Prymnesiales</taxon>
        <taxon>Prymnesiaceae</taxon>
        <taxon>Prymnesium</taxon>
    </lineage>
</organism>
<evidence type="ECO:0000256" key="1">
    <source>
        <dbReference type="SAM" id="MobiDB-lite"/>
    </source>
</evidence>
<name>A0AB34IWG8_PRYPA</name>
<dbReference type="GO" id="GO:0042797">
    <property type="term" value="P:tRNA transcription by RNA polymerase III"/>
    <property type="evidence" value="ECO:0007669"/>
    <property type="project" value="TreeGrafter"/>
</dbReference>
<dbReference type="GO" id="GO:0005666">
    <property type="term" value="C:RNA polymerase III complex"/>
    <property type="evidence" value="ECO:0007669"/>
    <property type="project" value="TreeGrafter"/>
</dbReference>
<dbReference type="InterPro" id="IPR006886">
    <property type="entry name" value="RNA_pol_III_Rpc5"/>
</dbReference>
<evidence type="ECO:0000313" key="2">
    <source>
        <dbReference type="EMBL" id="KAL1507338.1"/>
    </source>
</evidence>
<reference evidence="2 3" key="1">
    <citation type="journal article" date="2024" name="Science">
        <title>Giant polyketide synthase enzymes in the biosynthesis of giant marine polyether toxins.</title>
        <authorList>
            <person name="Fallon T.R."/>
            <person name="Shende V.V."/>
            <person name="Wierzbicki I.H."/>
            <person name="Pendleton A.L."/>
            <person name="Watervoot N.F."/>
            <person name="Auber R.P."/>
            <person name="Gonzalez D.J."/>
            <person name="Wisecaver J.H."/>
            <person name="Moore B.S."/>
        </authorList>
    </citation>
    <scope>NUCLEOTIDE SEQUENCE [LARGE SCALE GENOMIC DNA]</scope>
    <source>
        <strain evidence="2 3">12B1</strain>
    </source>
</reference>
<feature type="compositionally biased region" description="Low complexity" evidence="1">
    <location>
        <begin position="157"/>
        <end position="166"/>
    </location>
</feature>
<evidence type="ECO:0000313" key="3">
    <source>
        <dbReference type="Proteomes" id="UP001515480"/>
    </source>
</evidence>
<proteinExistence type="predicted"/>
<dbReference type="AlphaFoldDB" id="A0AB34IWG8"/>
<keyword evidence="3" id="KW-1185">Reference proteome</keyword>
<feature type="region of interest" description="Disordered" evidence="1">
    <location>
        <begin position="143"/>
        <end position="169"/>
    </location>
</feature>
<dbReference type="Pfam" id="PF04801">
    <property type="entry name" value="RPC5"/>
    <property type="match status" value="1"/>
</dbReference>
<dbReference type="PANTHER" id="PTHR12069">
    <property type="entry name" value="DNA-DIRECTED RNA POLYMERASES III 80 KDA POLYPEPTIDE RNA POLYMERASE III SUBUNIT 5"/>
    <property type="match status" value="1"/>
</dbReference>
<protein>
    <submittedName>
        <fullName evidence="2">Uncharacterized protein</fullName>
    </submittedName>
</protein>
<accession>A0AB34IWG8</accession>
<comment type="caution">
    <text evidence="2">The sequence shown here is derived from an EMBL/GenBank/DDBJ whole genome shotgun (WGS) entry which is preliminary data.</text>
</comment>
<dbReference type="PANTHER" id="PTHR12069:SF0">
    <property type="entry name" value="DNA-DIRECTED RNA POLYMERASE III SUBUNIT RPC5"/>
    <property type="match status" value="1"/>
</dbReference>
<sequence>MAEEAEDDEVVRRIPVRIRRGRADAPLYLFQYPLRPYWRPYKTEALEHARVRPRHRQVELKLGADVGPHYDEESPSPLTHITLASTVALPRTSYAVGVLTAGEEAGEGEEVACALTLVPLECCLQLRPSFSVIDELDAQASTPAASRDAAGAEEAESSGAPSSFAPVFRPAQTEKEIEARRNSHAYMIEQQEAEEWSSAKLFAPESVQSRAVCDSIFDRPPKAVPMFED</sequence>
<dbReference type="EMBL" id="JBGBPQ010000018">
    <property type="protein sequence ID" value="KAL1507338.1"/>
    <property type="molecule type" value="Genomic_DNA"/>
</dbReference>
<dbReference type="Proteomes" id="UP001515480">
    <property type="component" value="Unassembled WGS sequence"/>
</dbReference>